<feature type="chain" id="PRO_5038956303" evidence="2">
    <location>
        <begin position="20"/>
        <end position="62"/>
    </location>
</feature>
<evidence type="ECO:0000256" key="1">
    <source>
        <dbReference type="SAM" id="MobiDB-lite"/>
    </source>
</evidence>
<dbReference type="EMBL" id="JAIWYP010000006">
    <property type="protein sequence ID" value="KAH3803802.1"/>
    <property type="molecule type" value="Genomic_DNA"/>
</dbReference>
<accession>A0A9D4FSM3</accession>
<gene>
    <name evidence="3" type="ORF">DPMN_132070</name>
</gene>
<dbReference type="AlphaFoldDB" id="A0A9D4FSM3"/>
<evidence type="ECO:0000256" key="2">
    <source>
        <dbReference type="SAM" id="SignalP"/>
    </source>
</evidence>
<organism evidence="3 4">
    <name type="scientific">Dreissena polymorpha</name>
    <name type="common">Zebra mussel</name>
    <name type="synonym">Mytilus polymorpha</name>
    <dbReference type="NCBI Taxonomy" id="45954"/>
    <lineage>
        <taxon>Eukaryota</taxon>
        <taxon>Metazoa</taxon>
        <taxon>Spiralia</taxon>
        <taxon>Lophotrochozoa</taxon>
        <taxon>Mollusca</taxon>
        <taxon>Bivalvia</taxon>
        <taxon>Autobranchia</taxon>
        <taxon>Heteroconchia</taxon>
        <taxon>Euheterodonta</taxon>
        <taxon>Imparidentia</taxon>
        <taxon>Neoheterodontei</taxon>
        <taxon>Myida</taxon>
        <taxon>Dreissenoidea</taxon>
        <taxon>Dreissenidae</taxon>
        <taxon>Dreissena</taxon>
    </lineage>
</organism>
<reference evidence="3" key="2">
    <citation type="submission" date="2020-11" db="EMBL/GenBank/DDBJ databases">
        <authorList>
            <person name="McCartney M.A."/>
            <person name="Auch B."/>
            <person name="Kono T."/>
            <person name="Mallez S."/>
            <person name="Becker A."/>
            <person name="Gohl D.M."/>
            <person name="Silverstein K.A.T."/>
            <person name="Koren S."/>
            <person name="Bechman K.B."/>
            <person name="Herman A."/>
            <person name="Abrahante J.E."/>
            <person name="Garbe J."/>
        </authorList>
    </citation>
    <scope>NUCLEOTIDE SEQUENCE</scope>
    <source>
        <strain evidence="3">Duluth1</strain>
        <tissue evidence="3">Whole animal</tissue>
    </source>
</reference>
<dbReference type="Proteomes" id="UP000828390">
    <property type="component" value="Unassembled WGS sequence"/>
</dbReference>
<feature type="signal peptide" evidence="2">
    <location>
        <begin position="1"/>
        <end position="19"/>
    </location>
</feature>
<keyword evidence="4" id="KW-1185">Reference proteome</keyword>
<keyword evidence="2" id="KW-0732">Signal</keyword>
<evidence type="ECO:0000313" key="3">
    <source>
        <dbReference type="EMBL" id="KAH3803802.1"/>
    </source>
</evidence>
<evidence type="ECO:0000313" key="4">
    <source>
        <dbReference type="Proteomes" id="UP000828390"/>
    </source>
</evidence>
<name>A0A9D4FSM3_DREPO</name>
<dbReference type="PROSITE" id="PS51257">
    <property type="entry name" value="PROKAR_LIPOPROTEIN"/>
    <property type="match status" value="1"/>
</dbReference>
<protein>
    <submittedName>
        <fullName evidence="3">Uncharacterized protein</fullName>
    </submittedName>
</protein>
<sequence length="62" mass="7125">MYRLYESLVVSILLSGCETLTLHADTERRVQALELDMSRKTAPHLQHGAQDQRVRPEQDCNT</sequence>
<feature type="region of interest" description="Disordered" evidence="1">
    <location>
        <begin position="38"/>
        <end position="62"/>
    </location>
</feature>
<comment type="caution">
    <text evidence="3">The sequence shown here is derived from an EMBL/GenBank/DDBJ whole genome shotgun (WGS) entry which is preliminary data.</text>
</comment>
<proteinExistence type="predicted"/>
<feature type="compositionally biased region" description="Basic and acidic residues" evidence="1">
    <location>
        <begin position="50"/>
        <end position="62"/>
    </location>
</feature>
<reference evidence="3" key="1">
    <citation type="journal article" date="2019" name="bioRxiv">
        <title>The Genome of the Zebra Mussel, Dreissena polymorpha: A Resource for Invasive Species Research.</title>
        <authorList>
            <person name="McCartney M.A."/>
            <person name="Auch B."/>
            <person name="Kono T."/>
            <person name="Mallez S."/>
            <person name="Zhang Y."/>
            <person name="Obille A."/>
            <person name="Becker A."/>
            <person name="Abrahante J.E."/>
            <person name="Garbe J."/>
            <person name="Badalamenti J.P."/>
            <person name="Herman A."/>
            <person name="Mangelson H."/>
            <person name="Liachko I."/>
            <person name="Sullivan S."/>
            <person name="Sone E.D."/>
            <person name="Koren S."/>
            <person name="Silverstein K.A.T."/>
            <person name="Beckman K.B."/>
            <person name="Gohl D.M."/>
        </authorList>
    </citation>
    <scope>NUCLEOTIDE SEQUENCE</scope>
    <source>
        <strain evidence="3">Duluth1</strain>
        <tissue evidence="3">Whole animal</tissue>
    </source>
</reference>